<comment type="caution">
    <text evidence="2">The sequence shown here is derived from an EMBL/GenBank/DDBJ whole genome shotgun (WGS) entry which is preliminary data.</text>
</comment>
<evidence type="ECO:0000256" key="1">
    <source>
        <dbReference type="SAM" id="SignalP"/>
    </source>
</evidence>
<evidence type="ECO:0000313" key="3">
    <source>
        <dbReference type="Proteomes" id="UP000518887"/>
    </source>
</evidence>
<dbReference type="RefSeq" id="WP_184658216.1">
    <property type="nucleotide sequence ID" value="NZ_CP031518.1"/>
</dbReference>
<reference evidence="2 3" key="1">
    <citation type="submission" date="2020-08" db="EMBL/GenBank/DDBJ databases">
        <title>Genomic Encyclopedia of Type Strains, Phase IV (KMG-IV): sequencing the most valuable type-strain genomes for metagenomic binning, comparative biology and taxonomic classification.</title>
        <authorList>
            <person name="Goeker M."/>
        </authorList>
    </citation>
    <scope>NUCLEOTIDE SEQUENCE [LARGE SCALE GENOMIC DNA]</scope>
    <source>
        <strain evidence="2 3">DSM 103462</strain>
    </source>
</reference>
<name>A0A7W8G8C8_9SPIR</name>
<keyword evidence="1" id="KW-0732">Signal</keyword>
<gene>
    <name evidence="2" type="ORF">HNP76_001043</name>
</gene>
<protein>
    <submittedName>
        <fullName evidence="2">Uncharacterized protein</fullName>
    </submittedName>
</protein>
<feature type="chain" id="PRO_5031205453" evidence="1">
    <location>
        <begin position="20"/>
        <end position="606"/>
    </location>
</feature>
<keyword evidence="3" id="KW-1185">Reference proteome</keyword>
<proteinExistence type="predicted"/>
<dbReference type="Proteomes" id="UP000518887">
    <property type="component" value="Unassembled WGS sequence"/>
</dbReference>
<accession>A0A7W8G8C8</accession>
<organism evidence="2 3">
    <name type="scientific">Treponema ruminis</name>
    <dbReference type="NCBI Taxonomy" id="744515"/>
    <lineage>
        <taxon>Bacteria</taxon>
        <taxon>Pseudomonadati</taxon>
        <taxon>Spirochaetota</taxon>
        <taxon>Spirochaetia</taxon>
        <taxon>Spirochaetales</taxon>
        <taxon>Treponemataceae</taxon>
        <taxon>Treponema</taxon>
    </lineage>
</organism>
<feature type="signal peptide" evidence="1">
    <location>
        <begin position="1"/>
        <end position="19"/>
    </location>
</feature>
<dbReference type="EMBL" id="JACHFQ010000003">
    <property type="protein sequence ID" value="MBB5225686.1"/>
    <property type="molecule type" value="Genomic_DNA"/>
</dbReference>
<evidence type="ECO:0000313" key="2">
    <source>
        <dbReference type="EMBL" id="MBB5225686.1"/>
    </source>
</evidence>
<dbReference type="AlphaFoldDB" id="A0A7W8G8C8"/>
<sequence>MKKIIFTLAALSFAAFSFADDFDFGGDSGDDFGGSSFEESSAPAVTVSGEVGAETRAWLGTTNKDTGKFDTKNYKGAYDLSKTQMDAGAYANLELNYEGDYTGANLKLKLDSTSLTEHHEDVIDELYASGSFKEGKFQLKAGKMKEVWGKGDKVHVLDNFNANDYSDFIFPDYIDRRIGEVMFKATANLSWDYNLKLEGIFTPWMTADRFASEGFLVPAAQKKLTNEVTKLVKTQAASQLEGYIGLAGTGTTDDPYKIKLNSDGLITGLMGLSSFSADSLYEDNIKTIKYGQAGLRMTGTLGGIDWGASYYYGHYKQPSAKLLGATSMTYYANAAQKYADGATKAKNAAEQYANAAKQYATAGDTVNAQAAQAKALEYQAQAEQAAATAQTLGALAKASLAKDPSELISLNYDQLQVFGLEAAFVLWKLNTRWEVAYNLTEDTAGDNPWIKNNSVSWLVGFDIDLPIHNLNLNVQETGKYILKNDKIKDGGIDIDGVGRVGWETLGNLDTDYNSDDKYINNKIIALISDKWLNEKLTTEVQGIYCIEDKGYMVAPKIEYNVSEGLTFGLRGVYLHCDNENGEFYNFTADTENNDKAFLQLTAKYQF</sequence>